<feature type="transmembrane region" description="Helical" evidence="2">
    <location>
        <begin position="269"/>
        <end position="295"/>
    </location>
</feature>
<feature type="repeat" description="Hemopexin" evidence="1">
    <location>
        <begin position="49"/>
        <end position="96"/>
    </location>
</feature>
<evidence type="ECO:0000256" key="2">
    <source>
        <dbReference type="SAM" id="Phobius"/>
    </source>
</evidence>
<keyword evidence="2" id="KW-1133">Transmembrane helix</keyword>
<keyword evidence="2" id="KW-0812">Transmembrane</keyword>
<reference evidence="3 4" key="1">
    <citation type="journal article" date="2018" name="Gigascience">
        <title>Genomes of trombidid mites reveal novel predicted allergens and laterally-transferred genes associated with secondary metabolism.</title>
        <authorList>
            <person name="Dong X."/>
            <person name="Chaisiri K."/>
            <person name="Xia D."/>
            <person name="Armstrong S.D."/>
            <person name="Fang Y."/>
            <person name="Donnelly M.J."/>
            <person name="Kadowaki T."/>
            <person name="McGarry J.W."/>
            <person name="Darby A.C."/>
            <person name="Makepeace B.L."/>
        </authorList>
    </citation>
    <scope>NUCLEOTIDE SEQUENCE [LARGE SCALE GENOMIC DNA]</scope>
    <source>
        <strain evidence="3">UoL-UT</strain>
    </source>
</reference>
<keyword evidence="2" id="KW-0472">Membrane</keyword>
<dbReference type="AlphaFoldDB" id="A0A443S6F0"/>
<dbReference type="InterPro" id="IPR018487">
    <property type="entry name" value="Hemopexin-like_repeat"/>
</dbReference>
<dbReference type="VEuPathDB" id="VectorBase:LDEU008930"/>
<dbReference type="SMART" id="SM00120">
    <property type="entry name" value="HX"/>
    <property type="match status" value="1"/>
</dbReference>
<dbReference type="SUPFAM" id="SSF50923">
    <property type="entry name" value="Hemopexin-like domain"/>
    <property type="match status" value="1"/>
</dbReference>
<keyword evidence="4" id="KW-1185">Reference proteome</keyword>
<organism evidence="3 4">
    <name type="scientific">Leptotrombidium deliense</name>
    <dbReference type="NCBI Taxonomy" id="299467"/>
    <lineage>
        <taxon>Eukaryota</taxon>
        <taxon>Metazoa</taxon>
        <taxon>Ecdysozoa</taxon>
        <taxon>Arthropoda</taxon>
        <taxon>Chelicerata</taxon>
        <taxon>Arachnida</taxon>
        <taxon>Acari</taxon>
        <taxon>Acariformes</taxon>
        <taxon>Trombidiformes</taxon>
        <taxon>Prostigmata</taxon>
        <taxon>Anystina</taxon>
        <taxon>Parasitengona</taxon>
        <taxon>Trombiculoidea</taxon>
        <taxon>Trombiculidae</taxon>
        <taxon>Leptotrombidium</taxon>
    </lineage>
</organism>
<evidence type="ECO:0000313" key="4">
    <source>
        <dbReference type="Proteomes" id="UP000288716"/>
    </source>
</evidence>
<dbReference type="Proteomes" id="UP000288716">
    <property type="component" value="Unassembled WGS sequence"/>
</dbReference>
<dbReference type="PROSITE" id="PS51642">
    <property type="entry name" value="HEMOPEXIN_2"/>
    <property type="match status" value="1"/>
</dbReference>
<proteinExistence type="predicted"/>
<dbReference type="EMBL" id="NCKV01007107">
    <property type="protein sequence ID" value="RWS23110.1"/>
    <property type="molecule type" value="Genomic_DNA"/>
</dbReference>
<name>A0A443S6F0_9ACAR</name>
<evidence type="ECO:0000256" key="1">
    <source>
        <dbReference type="PROSITE-ProRule" id="PRU01011"/>
    </source>
</evidence>
<comment type="caution">
    <text evidence="3">The sequence shown here is derived from an EMBL/GenBank/DDBJ whole genome shotgun (WGS) entry which is preliminary data.</text>
</comment>
<dbReference type="Gene3D" id="2.110.10.10">
    <property type="entry name" value="Hemopexin-like domain"/>
    <property type="match status" value="1"/>
</dbReference>
<protein>
    <submittedName>
        <fullName evidence="3">Uncharacterized protein</fullName>
    </submittedName>
</protein>
<sequence length="335" mass="37792">MQNTGNANMTLTKVTSNQTVTDVISTSTTISPVILKEIEQRKTEFCAYKQTIDAAMMSTTDYNKVILFSGSHYFEMDLQTATLVNTKRIKDTWPELESDIDSACSITTRKPGGFLFTKGDVFWFYISATEPVLVNKSSIYEYLKSFGLNARSGKDISCLSCYCKNFNDCKISAAFIQEMDRSFTCNFDVYLNLEDCHQQKKMFHIPDDLTEDLIQDAGLCRALSFVVGVTTPSTVFFVDDVNMHFWRGNNTIYTKPVMELFGCATNVTVILIIIVVIILTLIFLIVIAMSIIVWFRSSKEIGNEPSTDAVILKRVPKSKSVLIDNMGRRISKLKI</sequence>
<accession>A0A443S6F0</accession>
<gene>
    <name evidence="3" type="ORF">B4U80_13435</name>
</gene>
<dbReference type="InterPro" id="IPR036375">
    <property type="entry name" value="Hemopexin-like_dom_sf"/>
</dbReference>
<evidence type="ECO:0000313" key="3">
    <source>
        <dbReference type="EMBL" id="RWS23110.1"/>
    </source>
</evidence>